<dbReference type="PANTHER" id="PTHR46888">
    <property type="entry name" value="ZINC KNUCKLE DOMAINCONTAINING PROTEIN-RELATED"/>
    <property type="match status" value="1"/>
</dbReference>
<gene>
    <name evidence="1" type="primary">GIN1</name>
</gene>
<sequence length="72" mass="8620">DDIEHYRTTFERIATVCQSPKEEWAIQLIPLLKGKARSAYVLMDIDSCVYEEVKYVILAKYEITKDKYRKRF</sequence>
<dbReference type="EMBL" id="HAEB01015434">
    <property type="protein sequence ID" value="SBQ61961.1"/>
    <property type="molecule type" value="Transcribed_RNA"/>
</dbReference>
<reference evidence="1" key="1">
    <citation type="submission" date="2016-05" db="EMBL/GenBank/DDBJ databases">
        <authorList>
            <person name="Lavstsen T."/>
            <person name="Jespersen J.S."/>
        </authorList>
    </citation>
    <scope>NUCLEOTIDE SEQUENCE</scope>
    <source>
        <tissue evidence="1">Brain</tissue>
    </source>
</reference>
<accession>A0A1A8FT66</accession>
<name>A0A1A8FT66_9TELE</name>
<protein>
    <submittedName>
        <fullName evidence="1">Gypsy retrotransposon integrase 1</fullName>
    </submittedName>
</protein>
<reference evidence="1" key="2">
    <citation type="submission" date="2016-06" db="EMBL/GenBank/DDBJ databases">
        <title>The genome of a short-lived fish provides insights into sex chromosome evolution and the genetic control of aging.</title>
        <authorList>
            <person name="Reichwald K."/>
            <person name="Felder M."/>
            <person name="Petzold A."/>
            <person name="Koch P."/>
            <person name="Groth M."/>
            <person name="Platzer M."/>
        </authorList>
    </citation>
    <scope>NUCLEOTIDE SEQUENCE</scope>
    <source>
        <tissue evidence="1">Brain</tissue>
    </source>
</reference>
<evidence type="ECO:0000313" key="1">
    <source>
        <dbReference type="EMBL" id="SBQ61961.1"/>
    </source>
</evidence>
<dbReference type="PANTHER" id="PTHR46888:SF1">
    <property type="entry name" value="RIBONUCLEASE H"/>
    <property type="match status" value="1"/>
</dbReference>
<proteinExistence type="predicted"/>
<dbReference type="AlphaFoldDB" id="A0A1A8FT66"/>
<feature type="non-terminal residue" evidence="1">
    <location>
        <position position="1"/>
    </location>
</feature>
<organism evidence="1">
    <name type="scientific">Nothobranchius korthausae</name>
    <dbReference type="NCBI Taxonomy" id="1143690"/>
    <lineage>
        <taxon>Eukaryota</taxon>
        <taxon>Metazoa</taxon>
        <taxon>Chordata</taxon>
        <taxon>Craniata</taxon>
        <taxon>Vertebrata</taxon>
        <taxon>Euteleostomi</taxon>
        <taxon>Actinopterygii</taxon>
        <taxon>Neopterygii</taxon>
        <taxon>Teleostei</taxon>
        <taxon>Neoteleostei</taxon>
        <taxon>Acanthomorphata</taxon>
        <taxon>Ovalentaria</taxon>
        <taxon>Atherinomorphae</taxon>
        <taxon>Cyprinodontiformes</taxon>
        <taxon>Nothobranchiidae</taxon>
        <taxon>Nothobranchius</taxon>
    </lineage>
</organism>